<dbReference type="SUPFAM" id="SSF55781">
    <property type="entry name" value="GAF domain-like"/>
    <property type="match status" value="2"/>
</dbReference>
<dbReference type="GO" id="GO:0016020">
    <property type="term" value="C:membrane"/>
    <property type="evidence" value="ECO:0007669"/>
    <property type="project" value="InterPro"/>
</dbReference>
<sequence length="584" mass="62280">MPASEQEPTPPSALADVAVDDLLRALLTRVHGVLDERTRLRLLLDAVVTMAADLTLDGVLSRIVAIAGELVDARYAALGVLDTGSERRLRTFVHHGIDTDVVERIGELPSGHGLLGLLIDRPTPLRLHDIAEHPESVGFPAHHPPMSSFLGVPVRIRGQVFGNLYLTQKAGGGDFTAQDEEIVVALAAAAGVAVENARLYEEAARREEWLSATVEVTAQLADASDRTDALQVVADQARAAAGADLAWVVVGDDPGRLGLRVVSGAAADLAAMRALSMEHSLSALVVRTGEAVSVDDLGSDPRAVDPSAVVGWAPLGPAIVVPLGSGPRVDGALALAWVRGRSEHFRRVDPRLPTSFAEQAALALQVARAREDRERLVLFEDRDRIGRDLHDLVIQRLFAVELGLQRSGRMSEDPVVRERLEQAVDDLDGTIRDIRRTIFALGTLDVSTDLQAEVERIVERAGATMKLRPALRVEGPVRSLVPDQVAPDLLAVLGEALSNASRHAEATSVEVVLSATDAVTLVVSDDGRGFAADVAESGLRNIRARAEQHGGTLTVRSAPGAGTRLEWRVPLGGRESATGDHTRV</sequence>
<proteinExistence type="predicted"/>
<dbReference type="InterPro" id="IPR029016">
    <property type="entry name" value="GAF-like_dom_sf"/>
</dbReference>
<dbReference type="InterPro" id="IPR003594">
    <property type="entry name" value="HATPase_dom"/>
</dbReference>
<dbReference type="Gene3D" id="1.20.5.1930">
    <property type="match status" value="1"/>
</dbReference>
<keyword evidence="7" id="KW-1185">Reference proteome</keyword>
<dbReference type="Gene3D" id="3.30.450.40">
    <property type="match status" value="2"/>
</dbReference>
<dbReference type="PANTHER" id="PTHR24421:SF56">
    <property type="entry name" value="OXYGEN SENSOR HISTIDINE KINASE RESPONSE REGULATOR DOST"/>
    <property type="match status" value="1"/>
</dbReference>
<dbReference type="Gene3D" id="3.30.565.10">
    <property type="entry name" value="Histidine kinase-like ATPase, C-terminal domain"/>
    <property type="match status" value="1"/>
</dbReference>
<dbReference type="SMART" id="SM00065">
    <property type="entry name" value="GAF"/>
    <property type="match status" value="2"/>
</dbReference>
<dbReference type="GO" id="GO:0046983">
    <property type="term" value="F:protein dimerization activity"/>
    <property type="evidence" value="ECO:0007669"/>
    <property type="project" value="InterPro"/>
</dbReference>
<dbReference type="EMBL" id="VFMN01000001">
    <property type="protein sequence ID" value="TQJ09034.1"/>
    <property type="molecule type" value="Genomic_DNA"/>
</dbReference>
<keyword evidence="3" id="KW-0902">Two-component regulatory system</keyword>
<dbReference type="SUPFAM" id="SSF55874">
    <property type="entry name" value="ATPase domain of HSP90 chaperone/DNA topoisomerase II/histidine kinase"/>
    <property type="match status" value="1"/>
</dbReference>
<evidence type="ECO:0000259" key="4">
    <source>
        <dbReference type="SMART" id="SM00065"/>
    </source>
</evidence>
<protein>
    <submittedName>
        <fullName evidence="6">Histidine kinase/DNA gyrase B/HSP90-like ATPase</fullName>
    </submittedName>
</protein>
<feature type="domain" description="GAF" evidence="4">
    <location>
        <begin position="225"/>
        <end position="374"/>
    </location>
</feature>
<keyword evidence="2 6" id="KW-0418">Kinase</keyword>
<evidence type="ECO:0000256" key="3">
    <source>
        <dbReference type="ARBA" id="ARBA00023012"/>
    </source>
</evidence>
<evidence type="ECO:0000313" key="6">
    <source>
        <dbReference type="EMBL" id="TQJ09034.1"/>
    </source>
</evidence>
<evidence type="ECO:0000259" key="5">
    <source>
        <dbReference type="SMART" id="SM00387"/>
    </source>
</evidence>
<feature type="domain" description="Histidine kinase/HSP90-like ATPase" evidence="5">
    <location>
        <begin position="484"/>
        <end position="573"/>
    </location>
</feature>
<dbReference type="InterPro" id="IPR011712">
    <property type="entry name" value="Sig_transdc_His_kin_sub3_dim/P"/>
</dbReference>
<gene>
    <name evidence="6" type="ORF">FB458_2138</name>
</gene>
<dbReference type="InterPro" id="IPR050482">
    <property type="entry name" value="Sensor_HK_TwoCompSys"/>
</dbReference>
<dbReference type="InterPro" id="IPR036890">
    <property type="entry name" value="HATPase_C_sf"/>
</dbReference>
<dbReference type="Pfam" id="PF07730">
    <property type="entry name" value="HisKA_3"/>
    <property type="match status" value="1"/>
</dbReference>
<accession>A0A542E1E9</accession>
<dbReference type="PANTHER" id="PTHR24421">
    <property type="entry name" value="NITRATE/NITRITE SENSOR PROTEIN NARX-RELATED"/>
    <property type="match status" value="1"/>
</dbReference>
<dbReference type="Pfam" id="PF13185">
    <property type="entry name" value="GAF_2"/>
    <property type="match status" value="2"/>
</dbReference>
<organism evidence="6 7">
    <name type="scientific">Lapillicoccus jejuensis</name>
    <dbReference type="NCBI Taxonomy" id="402171"/>
    <lineage>
        <taxon>Bacteria</taxon>
        <taxon>Bacillati</taxon>
        <taxon>Actinomycetota</taxon>
        <taxon>Actinomycetes</taxon>
        <taxon>Micrococcales</taxon>
        <taxon>Intrasporangiaceae</taxon>
        <taxon>Lapillicoccus</taxon>
    </lineage>
</organism>
<feature type="domain" description="GAF" evidence="4">
    <location>
        <begin position="55"/>
        <end position="204"/>
    </location>
</feature>
<dbReference type="OrthoDB" id="5241249at2"/>
<dbReference type="GO" id="GO:0000155">
    <property type="term" value="F:phosphorelay sensor kinase activity"/>
    <property type="evidence" value="ECO:0007669"/>
    <property type="project" value="InterPro"/>
</dbReference>
<dbReference type="CDD" id="cd16917">
    <property type="entry name" value="HATPase_UhpB-NarQ-NarX-like"/>
    <property type="match status" value="1"/>
</dbReference>
<dbReference type="SMART" id="SM00387">
    <property type="entry name" value="HATPase_c"/>
    <property type="match status" value="1"/>
</dbReference>
<dbReference type="InterPro" id="IPR003018">
    <property type="entry name" value="GAF"/>
</dbReference>
<keyword evidence="1" id="KW-0808">Transferase</keyword>
<comment type="caution">
    <text evidence="6">The sequence shown here is derived from an EMBL/GenBank/DDBJ whole genome shotgun (WGS) entry which is preliminary data.</text>
</comment>
<evidence type="ECO:0000256" key="2">
    <source>
        <dbReference type="ARBA" id="ARBA00022777"/>
    </source>
</evidence>
<evidence type="ECO:0000256" key="1">
    <source>
        <dbReference type="ARBA" id="ARBA00022679"/>
    </source>
</evidence>
<dbReference type="AlphaFoldDB" id="A0A542E1E9"/>
<name>A0A542E1E9_9MICO</name>
<reference evidence="6 7" key="1">
    <citation type="submission" date="2019-06" db="EMBL/GenBank/DDBJ databases">
        <title>Sequencing the genomes of 1000 actinobacteria strains.</title>
        <authorList>
            <person name="Klenk H.-P."/>
        </authorList>
    </citation>
    <scope>NUCLEOTIDE SEQUENCE [LARGE SCALE GENOMIC DNA]</scope>
    <source>
        <strain evidence="6 7">DSM 18607</strain>
    </source>
</reference>
<dbReference type="RefSeq" id="WP_141848465.1">
    <property type="nucleotide sequence ID" value="NZ_BAAAPR010000005.1"/>
</dbReference>
<dbReference type="Pfam" id="PF02518">
    <property type="entry name" value="HATPase_c"/>
    <property type="match status" value="1"/>
</dbReference>
<dbReference type="Proteomes" id="UP000317893">
    <property type="component" value="Unassembled WGS sequence"/>
</dbReference>
<evidence type="ECO:0000313" key="7">
    <source>
        <dbReference type="Proteomes" id="UP000317893"/>
    </source>
</evidence>